<proteinExistence type="predicted"/>
<evidence type="ECO:0000313" key="2">
    <source>
        <dbReference type="Proteomes" id="UP000478008"/>
    </source>
</evidence>
<dbReference type="AlphaFoldDB" id="A0A7D9CY74"/>
<protein>
    <submittedName>
        <fullName evidence="1">DEBR0S3_16292g1_1</fullName>
    </submittedName>
</protein>
<accession>A0A7D9CY74</accession>
<gene>
    <name evidence="1" type="ORF">DEBR0S3_16292G</name>
</gene>
<dbReference type="Proteomes" id="UP000478008">
    <property type="component" value="Unassembled WGS sequence"/>
</dbReference>
<organism evidence="1 2">
    <name type="scientific">Dekkera bruxellensis</name>
    <name type="common">Brettanomyces custersii</name>
    <dbReference type="NCBI Taxonomy" id="5007"/>
    <lineage>
        <taxon>Eukaryota</taxon>
        <taxon>Fungi</taxon>
        <taxon>Dikarya</taxon>
        <taxon>Ascomycota</taxon>
        <taxon>Saccharomycotina</taxon>
        <taxon>Pichiomycetes</taxon>
        <taxon>Pichiales</taxon>
        <taxon>Pichiaceae</taxon>
        <taxon>Brettanomyces</taxon>
    </lineage>
</organism>
<sequence>MSAISSENVLDFLSLSTNKNNTDKKDSKYEKLLSRVKALDNMLTVKKQRQAILNLIDEMLPSEHLLKERISQYDNVAQLFRTEKPACILLYGVEEDYGYSLLYLAMKFLECKSDFTIYAAYDLAKISRSDANVINSVIVCSGIKQIKTYYSHQASANFLTKLSVKHRFEWIIINHQDRFNDVDNVKMLESLSLVQPGIALLKINDFSIDTDFEDYLLNSPMVKQLYAAKFKNSKYSGRWNILYEGEDSSENPKLYRCVDFLD</sequence>
<reference evidence="1 2" key="1">
    <citation type="submission" date="2019-07" db="EMBL/GenBank/DDBJ databases">
        <authorList>
            <person name="Friedrich A."/>
            <person name="Schacherer J."/>
        </authorList>
    </citation>
    <scope>NUCLEOTIDE SEQUENCE [LARGE SCALE GENOMIC DNA]</scope>
</reference>
<dbReference type="EMBL" id="CABFWN010000003">
    <property type="protein sequence ID" value="VUG18635.1"/>
    <property type="molecule type" value="Genomic_DNA"/>
</dbReference>
<name>A0A7D9CY74_DEKBR</name>
<keyword evidence="2" id="KW-1185">Reference proteome</keyword>
<evidence type="ECO:0000313" key="1">
    <source>
        <dbReference type="EMBL" id="VUG18635.1"/>
    </source>
</evidence>